<gene>
    <name evidence="2" type="ORF">B0T16DRAFT_84742</name>
</gene>
<sequence length="422" mass="45524">MPISQSQHNPVRSKMPPKPRDFYTTEYSGKDFGWFSPSASSATRSPRHRTGPKSRSSSVARSITHKPPSVRKSSTMFGVSKRPRRTKMASIVEESSPDVYMTPAIVTATPTQPQDPESKRPGPWSEWYETRDQTRFWRARKLPDDTWSYEFSDINPSAITKPTRPKPPPGSNRSLASFFFGIPITTPSATSPAAHIRPTAVFPPPPRDPDPESASTTNSSSTSTPSHDRPNIPLARSSGTTFPSSVSTGKGKGSSLSILSSERISVLSKHEETSSRGGRTANHHHRGSKGISKAPALSSKAGAKSKANTPLITTITASPGGSNTKPPKGAATTGGGGKSRAAATTIISFSLPKPRVKAAGVPPAALSGNANVKENTKRLDKKIKNDKELRIDTKKRVKGWLKDVVPEVMQSEWDEQGLPVYK</sequence>
<feature type="compositionally biased region" description="Low complexity" evidence="1">
    <location>
        <begin position="213"/>
        <end position="225"/>
    </location>
</feature>
<name>A0AA39YHN7_9PEZI</name>
<reference evidence="2" key="1">
    <citation type="submission" date="2023-06" db="EMBL/GenBank/DDBJ databases">
        <title>Genome-scale phylogeny and comparative genomics of the fungal order Sordariales.</title>
        <authorList>
            <consortium name="Lawrence Berkeley National Laboratory"/>
            <person name="Hensen N."/>
            <person name="Bonometti L."/>
            <person name="Westerberg I."/>
            <person name="Brannstrom I.O."/>
            <person name="Guillou S."/>
            <person name="Cros-Aarteil S."/>
            <person name="Calhoun S."/>
            <person name="Haridas S."/>
            <person name="Kuo A."/>
            <person name="Mondo S."/>
            <person name="Pangilinan J."/>
            <person name="Riley R."/>
            <person name="Labutti K."/>
            <person name="Andreopoulos B."/>
            <person name="Lipzen A."/>
            <person name="Chen C."/>
            <person name="Yanf M."/>
            <person name="Daum C."/>
            <person name="Ng V."/>
            <person name="Clum A."/>
            <person name="Steindorff A."/>
            <person name="Ohm R."/>
            <person name="Martin F."/>
            <person name="Silar P."/>
            <person name="Natvig D."/>
            <person name="Lalanne C."/>
            <person name="Gautier V."/>
            <person name="Ament-Velasquez S.L."/>
            <person name="Kruys A."/>
            <person name="Hutchinson M.I."/>
            <person name="Powell A.J."/>
            <person name="Barry K."/>
            <person name="Miller A.N."/>
            <person name="Grigoriev I.V."/>
            <person name="Debuchy R."/>
            <person name="Gladieux P."/>
            <person name="Thoren M.H."/>
            <person name="Johannesson H."/>
        </authorList>
    </citation>
    <scope>NUCLEOTIDE SEQUENCE</scope>
    <source>
        <strain evidence="2">SMH2532-1</strain>
    </source>
</reference>
<feature type="compositionally biased region" description="Polar residues" evidence="1">
    <location>
        <begin position="1"/>
        <end position="10"/>
    </location>
</feature>
<feature type="compositionally biased region" description="Low complexity" evidence="1">
    <location>
        <begin position="292"/>
        <end position="307"/>
    </location>
</feature>
<feature type="compositionally biased region" description="Low complexity" evidence="1">
    <location>
        <begin position="244"/>
        <end position="267"/>
    </location>
</feature>
<feature type="region of interest" description="Disordered" evidence="1">
    <location>
        <begin position="1"/>
        <end position="130"/>
    </location>
</feature>
<protein>
    <submittedName>
        <fullName evidence="2">Uncharacterized protein</fullName>
    </submittedName>
</protein>
<feature type="compositionally biased region" description="Polar residues" evidence="1">
    <location>
        <begin position="308"/>
        <end position="323"/>
    </location>
</feature>
<evidence type="ECO:0000313" key="2">
    <source>
        <dbReference type="EMBL" id="KAK0651686.1"/>
    </source>
</evidence>
<organism evidence="2 3">
    <name type="scientific">Cercophora newfieldiana</name>
    <dbReference type="NCBI Taxonomy" id="92897"/>
    <lineage>
        <taxon>Eukaryota</taxon>
        <taxon>Fungi</taxon>
        <taxon>Dikarya</taxon>
        <taxon>Ascomycota</taxon>
        <taxon>Pezizomycotina</taxon>
        <taxon>Sordariomycetes</taxon>
        <taxon>Sordariomycetidae</taxon>
        <taxon>Sordariales</taxon>
        <taxon>Lasiosphaeriaceae</taxon>
        <taxon>Cercophora</taxon>
    </lineage>
</organism>
<feature type="region of interest" description="Disordered" evidence="1">
    <location>
        <begin position="148"/>
        <end position="339"/>
    </location>
</feature>
<comment type="caution">
    <text evidence="2">The sequence shown here is derived from an EMBL/GenBank/DDBJ whole genome shotgun (WGS) entry which is preliminary data.</text>
</comment>
<dbReference type="AlphaFoldDB" id="A0AA39YHN7"/>
<dbReference type="Proteomes" id="UP001174936">
    <property type="component" value="Unassembled WGS sequence"/>
</dbReference>
<keyword evidence="3" id="KW-1185">Reference proteome</keyword>
<proteinExistence type="predicted"/>
<evidence type="ECO:0000256" key="1">
    <source>
        <dbReference type="SAM" id="MobiDB-lite"/>
    </source>
</evidence>
<evidence type="ECO:0000313" key="3">
    <source>
        <dbReference type="Proteomes" id="UP001174936"/>
    </source>
</evidence>
<dbReference type="EMBL" id="JAULSV010000002">
    <property type="protein sequence ID" value="KAK0651686.1"/>
    <property type="molecule type" value="Genomic_DNA"/>
</dbReference>
<accession>A0AA39YHN7</accession>